<dbReference type="Proteomes" id="UP000584867">
    <property type="component" value="Unassembled WGS sequence"/>
</dbReference>
<evidence type="ECO:0000256" key="5">
    <source>
        <dbReference type="ARBA" id="ARBA00011245"/>
    </source>
</evidence>
<dbReference type="InterPro" id="IPR008183">
    <property type="entry name" value="Aldose_1/G6P_1-epimerase"/>
</dbReference>
<dbReference type="NCBIfam" id="NF008277">
    <property type="entry name" value="PRK11055.1"/>
    <property type="match status" value="1"/>
</dbReference>
<evidence type="ECO:0000256" key="16">
    <source>
        <dbReference type="SAM" id="SignalP"/>
    </source>
</evidence>
<name>A0A7W7ZQH6_9BACT</name>
<keyword evidence="11 12" id="KW-0119">Carbohydrate metabolism</keyword>
<protein>
    <recommendedName>
        <fullName evidence="7 12">Aldose 1-epimerase</fullName>
        <ecNumber evidence="6 12">5.1.3.3</ecNumber>
    </recommendedName>
</protein>
<feature type="chain" id="PRO_5031451646" description="Aldose 1-epimerase" evidence="16">
    <location>
        <begin position="23"/>
        <end position="369"/>
    </location>
</feature>
<keyword evidence="9" id="KW-0597">Phosphoprotein</keyword>
<dbReference type="CDD" id="cd09019">
    <property type="entry name" value="galactose_mutarotase_like"/>
    <property type="match status" value="1"/>
</dbReference>
<evidence type="ECO:0000256" key="10">
    <source>
        <dbReference type="ARBA" id="ARBA00023235"/>
    </source>
</evidence>
<dbReference type="UniPathway" id="UPA00242"/>
<evidence type="ECO:0000256" key="1">
    <source>
        <dbReference type="ARBA" id="ARBA00001614"/>
    </source>
</evidence>
<dbReference type="SUPFAM" id="SSF74650">
    <property type="entry name" value="Galactose mutarotase-like"/>
    <property type="match status" value="1"/>
</dbReference>
<comment type="pathway">
    <text evidence="3 12">Carbohydrate metabolism; hexose metabolism.</text>
</comment>
<organism evidence="17 18">
    <name type="scientific">Granulicella mallensis</name>
    <dbReference type="NCBI Taxonomy" id="940614"/>
    <lineage>
        <taxon>Bacteria</taxon>
        <taxon>Pseudomonadati</taxon>
        <taxon>Acidobacteriota</taxon>
        <taxon>Terriglobia</taxon>
        <taxon>Terriglobales</taxon>
        <taxon>Acidobacteriaceae</taxon>
        <taxon>Granulicella</taxon>
    </lineage>
</organism>
<reference evidence="17 18" key="1">
    <citation type="submission" date="2020-08" db="EMBL/GenBank/DDBJ databases">
        <title>Genomic Encyclopedia of Type Strains, Phase IV (KMG-V): Genome sequencing to study the core and pangenomes of soil and plant-associated prokaryotes.</title>
        <authorList>
            <person name="Whitman W."/>
        </authorList>
    </citation>
    <scope>NUCLEOTIDE SEQUENCE [LARGE SCALE GENOMIC DNA]</scope>
    <source>
        <strain evidence="17 18">X5P3</strain>
    </source>
</reference>
<evidence type="ECO:0000256" key="6">
    <source>
        <dbReference type="ARBA" id="ARBA00013185"/>
    </source>
</evidence>
<dbReference type="GO" id="GO:0005737">
    <property type="term" value="C:cytoplasm"/>
    <property type="evidence" value="ECO:0007669"/>
    <property type="project" value="UniProtKB-SubCell"/>
</dbReference>
<comment type="subunit">
    <text evidence="5">Monomer.</text>
</comment>
<keyword evidence="16" id="KW-0732">Signal</keyword>
<feature type="binding site" evidence="15">
    <location>
        <begin position="196"/>
        <end position="198"/>
    </location>
    <ligand>
        <name>beta-D-galactose</name>
        <dbReference type="ChEBI" id="CHEBI:27667"/>
    </ligand>
</feature>
<dbReference type="EC" id="5.1.3.3" evidence="6 12"/>
<evidence type="ECO:0000256" key="12">
    <source>
        <dbReference type="PIRNR" id="PIRNR005096"/>
    </source>
</evidence>
<evidence type="ECO:0000256" key="9">
    <source>
        <dbReference type="ARBA" id="ARBA00022553"/>
    </source>
</evidence>
<dbReference type="InterPro" id="IPR047215">
    <property type="entry name" value="Galactose_mutarotase-like"/>
</dbReference>
<evidence type="ECO:0000256" key="11">
    <source>
        <dbReference type="ARBA" id="ARBA00023277"/>
    </source>
</evidence>
<feature type="signal peptide" evidence="16">
    <location>
        <begin position="1"/>
        <end position="22"/>
    </location>
</feature>
<accession>A0A7W7ZQH6</accession>
<feature type="active site" description="Proton acceptor" evidence="13">
    <location>
        <position position="333"/>
    </location>
</feature>
<dbReference type="GO" id="GO:0030246">
    <property type="term" value="F:carbohydrate binding"/>
    <property type="evidence" value="ECO:0007669"/>
    <property type="project" value="InterPro"/>
</dbReference>
<evidence type="ECO:0000256" key="4">
    <source>
        <dbReference type="ARBA" id="ARBA00006206"/>
    </source>
</evidence>
<dbReference type="GO" id="GO:0006006">
    <property type="term" value="P:glucose metabolic process"/>
    <property type="evidence" value="ECO:0007669"/>
    <property type="project" value="TreeGrafter"/>
</dbReference>
<evidence type="ECO:0000256" key="13">
    <source>
        <dbReference type="PIRSR" id="PIRSR005096-1"/>
    </source>
</evidence>
<dbReference type="FunFam" id="2.70.98.10:FF:000003">
    <property type="entry name" value="Aldose 1-epimerase"/>
    <property type="match status" value="1"/>
</dbReference>
<comment type="subcellular location">
    <subcellularLocation>
        <location evidence="2">Cytoplasm</location>
    </subcellularLocation>
</comment>
<dbReference type="PIRSF" id="PIRSF005096">
    <property type="entry name" value="GALM"/>
    <property type="match status" value="1"/>
</dbReference>
<keyword evidence="8" id="KW-0963">Cytoplasm</keyword>
<comment type="catalytic activity">
    <reaction evidence="1 12">
        <text>alpha-D-glucose = beta-D-glucose</text>
        <dbReference type="Rhea" id="RHEA:10264"/>
        <dbReference type="ChEBI" id="CHEBI:15903"/>
        <dbReference type="ChEBI" id="CHEBI:17925"/>
        <dbReference type="EC" id="5.1.3.3"/>
    </reaction>
</comment>
<feature type="binding site" evidence="14">
    <location>
        <position position="268"/>
    </location>
    <ligand>
        <name>beta-D-galactose</name>
        <dbReference type="ChEBI" id="CHEBI:27667"/>
    </ligand>
</feature>
<evidence type="ECO:0000313" key="17">
    <source>
        <dbReference type="EMBL" id="MBB5064238.1"/>
    </source>
</evidence>
<evidence type="ECO:0000256" key="2">
    <source>
        <dbReference type="ARBA" id="ARBA00004496"/>
    </source>
</evidence>
<evidence type="ECO:0000313" key="18">
    <source>
        <dbReference type="Proteomes" id="UP000584867"/>
    </source>
</evidence>
<dbReference type="Pfam" id="PF01263">
    <property type="entry name" value="Aldose_epim"/>
    <property type="match status" value="1"/>
</dbReference>
<dbReference type="InterPro" id="IPR011013">
    <property type="entry name" value="Gal_mutarotase_sf_dom"/>
</dbReference>
<evidence type="ECO:0000256" key="7">
    <source>
        <dbReference type="ARBA" id="ARBA00014165"/>
    </source>
</evidence>
<feature type="active site" description="Proton donor" evidence="13">
    <location>
        <position position="196"/>
    </location>
</feature>
<dbReference type="InterPro" id="IPR015443">
    <property type="entry name" value="Aldose_1-epimerase"/>
</dbReference>
<dbReference type="InterPro" id="IPR018052">
    <property type="entry name" value="Ald1_epimerase_CS"/>
</dbReference>
<dbReference type="RefSeq" id="WP_184255969.1">
    <property type="nucleotide sequence ID" value="NZ_JACHIO010000009.1"/>
</dbReference>
<dbReference type="PROSITE" id="PS00545">
    <property type="entry name" value="ALDOSE_1_EPIMERASE"/>
    <property type="match status" value="1"/>
</dbReference>
<sequence>MHLKSTVLIGTAVLLAGSIAHAGVNKTSWGKTADGKPVDIFTLSDRDLTVRITTFGARVVSIEAPDRSGKKADVVLGYDKVSQYEADKSTYFGAIVGRYGNRIAKGTFTIDGQTFHAPLNDKANALHGGPIGFDHKVWTGQEIPNGVEMTLVSPDGDMGFPGTLTAHVRYTVEGESLHIDYSATTTKPTVLNLTNHSYFNLAGDGKGTILDEVLTIPADRYTPVDAGLIPTSELAPVAPTPFDFRTATAIGRRIDETNEQLKRAGGYDHNFVLNGKIGELHLAAHAYDPSSGRTLTIRTTEPGVQFYSGNFLDGTKTGKFGVAYSKHAGFCLETQHFPNSPNEPKFPSTLLKPGQTMHSETVFTFGVQR</sequence>
<evidence type="ECO:0000256" key="15">
    <source>
        <dbReference type="PIRSR" id="PIRSR005096-3"/>
    </source>
</evidence>
<comment type="similarity">
    <text evidence="4 12">Belongs to the aldose epimerase family.</text>
</comment>
<dbReference type="InterPro" id="IPR014718">
    <property type="entry name" value="GH-type_carb-bd"/>
</dbReference>
<comment type="caution">
    <text evidence="17">The sequence shown here is derived from an EMBL/GenBank/DDBJ whole genome shotgun (WGS) entry which is preliminary data.</text>
</comment>
<dbReference type="PANTHER" id="PTHR10091">
    <property type="entry name" value="ALDOSE-1-EPIMERASE"/>
    <property type="match status" value="1"/>
</dbReference>
<dbReference type="Gene3D" id="2.70.98.10">
    <property type="match status" value="1"/>
</dbReference>
<gene>
    <name evidence="17" type="ORF">HDF15_002589</name>
</gene>
<dbReference type="PANTHER" id="PTHR10091:SF0">
    <property type="entry name" value="GALACTOSE MUTAROTASE"/>
    <property type="match status" value="1"/>
</dbReference>
<dbReference type="EMBL" id="JACHIO010000009">
    <property type="protein sequence ID" value="MBB5064238.1"/>
    <property type="molecule type" value="Genomic_DNA"/>
</dbReference>
<dbReference type="GO" id="GO:0033499">
    <property type="term" value="P:galactose catabolic process via UDP-galactose, Leloir pathway"/>
    <property type="evidence" value="ECO:0007669"/>
    <property type="project" value="TreeGrafter"/>
</dbReference>
<evidence type="ECO:0000256" key="3">
    <source>
        <dbReference type="ARBA" id="ARBA00005028"/>
    </source>
</evidence>
<feature type="binding site" evidence="15">
    <location>
        <begin position="101"/>
        <end position="102"/>
    </location>
    <ligand>
        <name>beta-D-galactose</name>
        <dbReference type="ChEBI" id="CHEBI:27667"/>
    </ligand>
</feature>
<dbReference type="GO" id="GO:0004034">
    <property type="term" value="F:aldose 1-epimerase activity"/>
    <property type="evidence" value="ECO:0007669"/>
    <property type="project" value="UniProtKB-EC"/>
</dbReference>
<evidence type="ECO:0000256" key="8">
    <source>
        <dbReference type="ARBA" id="ARBA00022490"/>
    </source>
</evidence>
<evidence type="ECO:0000256" key="14">
    <source>
        <dbReference type="PIRSR" id="PIRSR005096-2"/>
    </source>
</evidence>
<dbReference type="AlphaFoldDB" id="A0A7W7ZQH6"/>
<proteinExistence type="inferred from homology"/>
<keyword evidence="10 12" id="KW-0413">Isomerase</keyword>